<dbReference type="EMBL" id="JAPFIT010000023">
    <property type="protein sequence ID" value="MDC5742452.1"/>
    <property type="molecule type" value="Genomic_DNA"/>
</dbReference>
<keyword evidence="1" id="KW-0479">Metal-binding</keyword>
<proteinExistence type="predicted"/>
<keyword evidence="2" id="KW-0175">Coiled coil</keyword>
<dbReference type="Proteomes" id="UP001150001">
    <property type="component" value="Unassembled WGS sequence"/>
</dbReference>
<gene>
    <name evidence="5" type="ORF">AZ468_08565</name>
    <name evidence="4" type="ORF">OPW20_20495</name>
</gene>
<dbReference type="InterPro" id="IPR007527">
    <property type="entry name" value="Znf_SWIM"/>
</dbReference>
<dbReference type="AlphaFoldDB" id="A0A178JGU8"/>
<accession>A0A178JGU8</accession>
<dbReference type="GO" id="GO:0008270">
    <property type="term" value="F:zinc ion binding"/>
    <property type="evidence" value="ECO:0007669"/>
    <property type="project" value="UniProtKB-KW"/>
</dbReference>
<dbReference type="OrthoDB" id="7875935at2"/>
<evidence type="ECO:0000259" key="3">
    <source>
        <dbReference type="PROSITE" id="PS50966"/>
    </source>
</evidence>
<protein>
    <recommendedName>
        <fullName evidence="3">SWIM-type domain-containing protein</fullName>
    </recommendedName>
</protein>
<evidence type="ECO:0000256" key="1">
    <source>
        <dbReference type="PROSITE-ProRule" id="PRU00325"/>
    </source>
</evidence>
<dbReference type="GeneID" id="78075740"/>
<dbReference type="PROSITE" id="PS50966">
    <property type="entry name" value="ZF_SWIM"/>
    <property type="match status" value="1"/>
</dbReference>
<reference evidence="5 6" key="1">
    <citation type="submission" date="2016-03" db="EMBL/GenBank/DDBJ databases">
        <title>Draft genome sequence of the Vibrio tubiashii subs. europaeus.</title>
        <authorList>
            <person name="Spinard E."/>
            <person name="Dubert J."/>
            <person name="Nelson D.R."/>
            <person name="Barja J.L."/>
        </authorList>
    </citation>
    <scope>NUCLEOTIDE SEQUENCE [LARGE SCALE GENOMIC DNA]</scope>
    <source>
        <strain evidence="6">PP-638</strain>
        <strain evidence="5">PP2-638</strain>
    </source>
</reference>
<evidence type="ECO:0000313" key="6">
    <source>
        <dbReference type="Proteomes" id="UP000094761"/>
    </source>
</evidence>
<organism evidence="5 6">
    <name type="scientific">Vibrio europaeus</name>
    <dbReference type="NCBI Taxonomy" id="300876"/>
    <lineage>
        <taxon>Bacteria</taxon>
        <taxon>Pseudomonadati</taxon>
        <taxon>Pseudomonadota</taxon>
        <taxon>Gammaproteobacteria</taxon>
        <taxon>Vibrionales</taxon>
        <taxon>Vibrionaceae</taxon>
        <taxon>Vibrio</taxon>
        <taxon>Vibrio oreintalis group</taxon>
    </lineage>
</organism>
<evidence type="ECO:0000313" key="5">
    <source>
        <dbReference type="EMBL" id="OAN01151.1"/>
    </source>
</evidence>
<keyword evidence="1" id="KW-0863">Zinc-finger</keyword>
<dbReference type="Proteomes" id="UP000094761">
    <property type="component" value="Unassembled WGS sequence"/>
</dbReference>
<comment type="caution">
    <text evidence="5">The sequence shown here is derived from an EMBL/GenBank/DDBJ whole genome shotgun (WGS) entry which is preliminary data.</text>
</comment>
<sequence>MNYKEVEVQGSTVEPYTIALKQHDHGVSVSCNCKAGSFGKLCKHKVQVVKEELEESNTFSQLLRDAGYGELIGEVSLLENELAKVKRNLDKKKKLLIKTMS</sequence>
<name>A0A178JGU8_9VIBR</name>
<keyword evidence="1" id="KW-0862">Zinc</keyword>
<evidence type="ECO:0000313" key="7">
    <source>
        <dbReference type="Proteomes" id="UP001150001"/>
    </source>
</evidence>
<evidence type="ECO:0000313" key="4">
    <source>
        <dbReference type="EMBL" id="MDC5742452.1"/>
    </source>
</evidence>
<feature type="coiled-coil region" evidence="2">
    <location>
        <begin position="68"/>
        <end position="95"/>
    </location>
</feature>
<dbReference type="EMBL" id="LUAX01000001">
    <property type="protein sequence ID" value="OAN01151.1"/>
    <property type="molecule type" value="Genomic_DNA"/>
</dbReference>
<keyword evidence="7" id="KW-1185">Reference proteome</keyword>
<evidence type="ECO:0000256" key="2">
    <source>
        <dbReference type="SAM" id="Coils"/>
    </source>
</evidence>
<dbReference type="RefSeq" id="WP_069667003.1">
    <property type="nucleotide sequence ID" value="NZ_JAPFIM010000026.1"/>
</dbReference>
<reference evidence="4" key="2">
    <citation type="submission" date="2022-11" db="EMBL/GenBank/DDBJ databases">
        <title>Role of the vibriolysin VemA secreted by the emergent pathogen Vibrio europaeus in the colonization of Manila clam mucus.</title>
        <authorList>
            <person name="Martinez C."/>
            <person name="Rodriguez S."/>
            <person name="Vences A."/>
            <person name="Barja J.L."/>
            <person name="Toranzo A.E."/>
            <person name="Dubert J."/>
        </authorList>
    </citation>
    <scope>NUCLEOTIDE SEQUENCE</scope>
    <source>
        <strain evidence="4">3454</strain>
    </source>
</reference>
<feature type="domain" description="SWIM-type" evidence="3">
    <location>
        <begin position="16"/>
        <end position="53"/>
    </location>
</feature>